<comment type="caution">
    <text evidence="3">The sequence shown here is derived from an EMBL/GenBank/DDBJ whole genome shotgun (WGS) entry which is preliminary data.</text>
</comment>
<dbReference type="PANTHER" id="PTHR31088:SF6">
    <property type="entry name" value="PHAGE SHOCK PROTEIN A"/>
    <property type="match status" value="1"/>
</dbReference>
<accession>A0A0M0JJB7</accession>
<gene>
    <name evidence="3" type="ORF">Ctob_007113</name>
</gene>
<dbReference type="EMBL" id="JWZX01002834">
    <property type="protein sequence ID" value="KOO26565.1"/>
    <property type="molecule type" value="Genomic_DNA"/>
</dbReference>
<dbReference type="PANTHER" id="PTHR31088">
    <property type="entry name" value="MEMBRANE-ASSOCIATED PROTEIN VIPP1, CHLOROPLASTIC"/>
    <property type="match status" value="1"/>
</dbReference>
<sequence>MEDPEKVLEQAVVDMQRDLVKVRQSYAEVSASSKRMTEQAKLAEQEAAKWYSRAQLAVEKGEDELGREALTRRKQQLELADSLKEQIEGQTSALTALYESMKELEAKMVEAKAKKDQIIARARTAKAATKVNDMLAGVGSTSSMAAFERMSEKVEQLEAQASVSKQLAASSSSGKGSTLDDKFKALEASGGVDDELAALKAAQRVLPSAVDNELEEMKKMMDQNKPKESF</sequence>
<evidence type="ECO:0000256" key="2">
    <source>
        <dbReference type="SAM" id="Coils"/>
    </source>
</evidence>
<reference evidence="4" key="1">
    <citation type="journal article" date="2015" name="PLoS Genet.">
        <title>Genome Sequence and Transcriptome Analyses of Chrysochromulina tobin: Metabolic Tools for Enhanced Algal Fitness in the Prominent Order Prymnesiales (Haptophyceae).</title>
        <authorList>
            <person name="Hovde B.T."/>
            <person name="Deodato C.R."/>
            <person name="Hunsperger H.M."/>
            <person name="Ryken S.A."/>
            <person name="Yost W."/>
            <person name="Jha R.K."/>
            <person name="Patterson J."/>
            <person name="Monnat R.J. Jr."/>
            <person name="Barlow S.B."/>
            <person name="Starkenburg S.R."/>
            <person name="Cattolico R.A."/>
        </authorList>
    </citation>
    <scope>NUCLEOTIDE SEQUENCE</scope>
    <source>
        <strain evidence="4">CCMP291</strain>
    </source>
</reference>
<dbReference type="AlphaFoldDB" id="A0A0M0JJB7"/>
<dbReference type="Proteomes" id="UP000037460">
    <property type="component" value="Unassembled WGS sequence"/>
</dbReference>
<organism evidence="3 4">
    <name type="scientific">Chrysochromulina tobinii</name>
    <dbReference type="NCBI Taxonomy" id="1460289"/>
    <lineage>
        <taxon>Eukaryota</taxon>
        <taxon>Haptista</taxon>
        <taxon>Haptophyta</taxon>
        <taxon>Prymnesiophyceae</taxon>
        <taxon>Prymnesiales</taxon>
        <taxon>Chrysochromulinaceae</taxon>
        <taxon>Chrysochromulina</taxon>
    </lineage>
</organism>
<evidence type="ECO:0000313" key="4">
    <source>
        <dbReference type="Proteomes" id="UP000037460"/>
    </source>
</evidence>
<dbReference type="OrthoDB" id="434485at2759"/>
<dbReference type="Pfam" id="PF04012">
    <property type="entry name" value="PspA_IM30"/>
    <property type="match status" value="1"/>
</dbReference>
<keyword evidence="2" id="KW-0175">Coiled coil</keyword>
<name>A0A0M0JJB7_9EUKA</name>
<proteinExistence type="inferred from homology"/>
<keyword evidence="4" id="KW-1185">Reference proteome</keyword>
<feature type="coiled-coil region" evidence="2">
    <location>
        <begin position="94"/>
        <end position="121"/>
    </location>
</feature>
<evidence type="ECO:0000313" key="3">
    <source>
        <dbReference type="EMBL" id="KOO26565.1"/>
    </source>
</evidence>
<comment type="similarity">
    <text evidence="1">Belongs to the PspA/Vipp/IM30 family.</text>
</comment>
<dbReference type="InterPro" id="IPR007157">
    <property type="entry name" value="PspA_VIPP1"/>
</dbReference>
<protein>
    <submittedName>
        <fullName evidence="3">Phage shock protein a suppresses sigma54-dependent transcription</fullName>
    </submittedName>
</protein>
<evidence type="ECO:0000256" key="1">
    <source>
        <dbReference type="ARBA" id="ARBA00043985"/>
    </source>
</evidence>